<dbReference type="InterPro" id="IPR022919">
    <property type="entry name" value="Pept_M48_protease_HtpX"/>
</dbReference>
<evidence type="ECO:0000256" key="2">
    <source>
        <dbReference type="ARBA" id="ARBA00009779"/>
    </source>
</evidence>
<name>A0A1G2IWK3_9BACT</name>
<feature type="transmembrane region" description="Helical" evidence="12">
    <location>
        <begin position="153"/>
        <end position="174"/>
    </location>
</feature>
<accession>A0A1G2IWK3</accession>
<feature type="domain" description="Peptidase M48" evidence="13">
    <location>
        <begin position="78"/>
        <end position="300"/>
    </location>
</feature>
<dbReference type="AlphaFoldDB" id="A0A1G2IWK3"/>
<comment type="caution">
    <text evidence="14">The sequence shown here is derived from an EMBL/GenBank/DDBJ whole genome shotgun (WGS) entry which is preliminary data.</text>
</comment>
<sequence>MASIYTQADSNTRKTWFLLTGFLVFIIALGWLFSYLLNSNAILYFAIFLSVFMSFGSYWWSDKIVLSMYRAVEVEHNQNPELYHIVENLCITAGLPMPKIYIIPEMQPNAFATGRDKNHAVVCVTQGILQRLNKTELQGVLAHELSHIGNKDMLLSTVVAVLAGVIAMLANFFLRISFWGGGRRRSNDDNGNAGAILMVLGIVAAILAPIAATLVQLAISRKREFLADADGALLTRYPEGLASALEKISSDLTPMKVTNDATSSLFIDSPYKGKQKTNWFIKLFMTHPPVEDRIAALRDMEV</sequence>
<evidence type="ECO:0000256" key="9">
    <source>
        <dbReference type="ARBA" id="ARBA00022989"/>
    </source>
</evidence>
<feature type="binding site" evidence="12">
    <location>
        <position position="224"/>
    </location>
    <ligand>
        <name>Zn(2+)</name>
        <dbReference type="ChEBI" id="CHEBI:29105"/>
        <note>catalytic</note>
    </ligand>
</feature>
<dbReference type="GO" id="GO:0006508">
    <property type="term" value="P:proteolysis"/>
    <property type="evidence" value="ECO:0007669"/>
    <property type="project" value="UniProtKB-KW"/>
</dbReference>
<evidence type="ECO:0000313" key="14">
    <source>
        <dbReference type="EMBL" id="OGZ79234.1"/>
    </source>
</evidence>
<dbReference type="CDD" id="cd07340">
    <property type="entry name" value="M48B_Htpx_like"/>
    <property type="match status" value="1"/>
</dbReference>
<dbReference type="Pfam" id="PF01435">
    <property type="entry name" value="Peptidase_M48"/>
    <property type="match status" value="1"/>
</dbReference>
<evidence type="ECO:0000256" key="12">
    <source>
        <dbReference type="HAMAP-Rule" id="MF_00188"/>
    </source>
</evidence>
<comment type="subcellular location">
    <subcellularLocation>
        <location evidence="1 12">Cell membrane</location>
        <topology evidence="1 12">Multi-pass membrane protein</topology>
    </subcellularLocation>
</comment>
<evidence type="ECO:0000256" key="4">
    <source>
        <dbReference type="ARBA" id="ARBA00022670"/>
    </source>
</evidence>
<dbReference type="InterPro" id="IPR050083">
    <property type="entry name" value="HtpX_protease"/>
</dbReference>
<keyword evidence="4 12" id="KW-0645">Protease</keyword>
<proteinExistence type="inferred from homology"/>
<comment type="similarity">
    <text evidence="2 12">Belongs to the peptidase M48B family.</text>
</comment>
<evidence type="ECO:0000256" key="5">
    <source>
        <dbReference type="ARBA" id="ARBA00022692"/>
    </source>
</evidence>
<feature type="transmembrane region" description="Helical" evidence="12">
    <location>
        <begin position="194"/>
        <end position="215"/>
    </location>
</feature>
<dbReference type="GO" id="GO:0008270">
    <property type="term" value="F:zinc ion binding"/>
    <property type="evidence" value="ECO:0007669"/>
    <property type="project" value="UniProtKB-UniRule"/>
</dbReference>
<keyword evidence="7 12" id="KW-0378">Hydrolase</keyword>
<feature type="active site" evidence="12">
    <location>
        <position position="144"/>
    </location>
</feature>
<gene>
    <name evidence="12" type="primary">htpX</name>
    <name evidence="14" type="ORF">A2358_03165</name>
</gene>
<evidence type="ECO:0000256" key="11">
    <source>
        <dbReference type="ARBA" id="ARBA00023136"/>
    </source>
</evidence>
<reference evidence="14 15" key="1">
    <citation type="journal article" date="2016" name="Nat. Commun.">
        <title>Thousands of microbial genomes shed light on interconnected biogeochemical processes in an aquifer system.</title>
        <authorList>
            <person name="Anantharaman K."/>
            <person name="Brown C.T."/>
            <person name="Hug L.A."/>
            <person name="Sharon I."/>
            <person name="Castelle C.J."/>
            <person name="Probst A.J."/>
            <person name="Thomas B.C."/>
            <person name="Singh A."/>
            <person name="Wilkins M.J."/>
            <person name="Karaoz U."/>
            <person name="Brodie E.L."/>
            <person name="Williams K.H."/>
            <person name="Hubbard S.S."/>
            <person name="Banfield J.F."/>
        </authorList>
    </citation>
    <scope>NUCLEOTIDE SEQUENCE [LARGE SCALE GENOMIC DNA]</scope>
</reference>
<dbReference type="PANTHER" id="PTHR43221">
    <property type="entry name" value="PROTEASE HTPX"/>
    <property type="match status" value="1"/>
</dbReference>
<keyword evidence="5 12" id="KW-0812">Transmembrane</keyword>
<keyword evidence="6 12" id="KW-0479">Metal-binding</keyword>
<dbReference type="EC" id="3.4.24.-" evidence="12"/>
<organism evidence="14 15">
    <name type="scientific">Candidatus Staskawiczbacteria bacterium RIFOXYB1_FULL_37_44</name>
    <dbReference type="NCBI Taxonomy" id="1802223"/>
    <lineage>
        <taxon>Bacteria</taxon>
        <taxon>Candidatus Staskawicziibacteriota</taxon>
    </lineage>
</organism>
<evidence type="ECO:0000256" key="8">
    <source>
        <dbReference type="ARBA" id="ARBA00022833"/>
    </source>
</evidence>
<dbReference type="GO" id="GO:0005886">
    <property type="term" value="C:plasma membrane"/>
    <property type="evidence" value="ECO:0007669"/>
    <property type="project" value="UniProtKB-SubCell"/>
</dbReference>
<dbReference type="GO" id="GO:0004222">
    <property type="term" value="F:metalloendopeptidase activity"/>
    <property type="evidence" value="ECO:0007669"/>
    <property type="project" value="UniProtKB-UniRule"/>
</dbReference>
<feature type="transmembrane region" description="Helical" evidence="12">
    <location>
        <begin position="16"/>
        <end position="36"/>
    </location>
</feature>
<evidence type="ECO:0000259" key="13">
    <source>
        <dbReference type="Pfam" id="PF01435"/>
    </source>
</evidence>
<feature type="transmembrane region" description="Helical" evidence="12">
    <location>
        <begin position="42"/>
        <end position="60"/>
    </location>
</feature>
<dbReference type="HAMAP" id="MF_00188">
    <property type="entry name" value="Pept_M48_protease_HtpX"/>
    <property type="match status" value="1"/>
</dbReference>
<evidence type="ECO:0000256" key="1">
    <source>
        <dbReference type="ARBA" id="ARBA00004651"/>
    </source>
</evidence>
<keyword evidence="8 12" id="KW-0862">Zinc</keyword>
<dbReference type="STRING" id="1802223.A2358_03165"/>
<dbReference type="EMBL" id="MHPJ01000006">
    <property type="protein sequence ID" value="OGZ79234.1"/>
    <property type="molecule type" value="Genomic_DNA"/>
</dbReference>
<dbReference type="InterPro" id="IPR001915">
    <property type="entry name" value="Peptidase_M48"/>
</dbReference>
<keyword evidence="11 12" id="KW-0472">Membrane</keyword>
<evidence type="ECO:0000313" key="15">
    <source>
        <dbReference type="Proteomes" id="UP000178650"/>
    </source>
</evidence>
<keyword evidence="9 12" id="KW-1133">Transmembrane helix</keyword>
<protein>
    <recommendedName>
        <fullName evidence="12">Protease HtpX homolog</fullName>
        <ecNumber evidence="12">3.4.24.-</ecNumber>
    </recommendedName>
</protein>
<feature type="binding site" evidence="12">
    <location>
        <position position="143"/>
    </location>
    <ligand>
        <name>Zn(2+)</name>
        <dbReference type="ChEBI" id="CHEBI:29105"/>
        <note>catalytic</note>
    </ligand>
</feature>
<feature type="binding site" evidence="12">
    <location>
        <position position="147"/>
    </location>
    <ligand>
        <name>Zn(2+)</name>
        <dbReference type="ChEBI" id="CHEBI:29105"/>
        <note>catalytic</note>
    </ligand>
</feature>
<dbReference type="Proteomes" id="UP000178650">
    <property type="component" value="Unassembled WGS sequence"/>
</dbReference>
<dbReference type="PANTHER" id="PTHR43221:SF1">
    <property type="entry name" value="PROTEASE HTPX"/>
    <property type="match status" value="1"/>
</dbReference>
<keyword evidence="3 12" id="KW-1003">Cell membrane</keyword>
<dbReference type="Gene3D" id="3.30.2010.10">
    <property type="entry name" value="Metalloproteases ('zincins'), catalytic domain"/>
    <property type="match status" value="1"/>
</dbReference>
<evidence type="ECO:0000256" key="10">
    <source>
        <dbReference type="ARBA" id="ARBA00023049"/>
    </source>
</evidence>
<evidence type="ECO:0000256" key="6">
    <source>
        <dbReference type="ARBA" id="ARBA00022723"/>
    </source>
</evidence>
<evidence type="ECO:0000256" key="3">
    <source>
        <dbReference type="ARBA" id="ARBA00022475"/>
    </source>
</evidence>
<comment type="cofactor">
    <cofactor evidence="12">
        <name>Zn(2+)</name>
        <dbReference type="ChEBI" id="CHEBI:29105"/>
    </cofactor>
    <text evidence="12">Binds 1 zinc ion per subunit.</text>
</comment>
<evidence type="ECO:0000256" key="7">
    <source>
        <dbReference type="ARBA" id="ARBA00022801"/>
    </source>
</evidence>
<keyword evidence="10 12" id="KW-0482">Metalloprotease</keyword>